<dbReference type="SUPFAM" id="SSF103473">
    <property type="entry name" value="MFS general substrate transporter"/>
    <property type="match status" value="1"/>
</dbReference>
<feature type="transmembrane region" description="Helical" evidence="7">
    <location>
        <begin position="361"/>
        <end position="383"/>
    </location>
</feature>
<dbReference type="InterPro" id="IPR051788">
    <property type="entry name" value="MFS_Transporter"/>
</dbReference>
<feature type="transmembrane region" description="Helical" evidence="7">
    <location>
        <begin position="336"/>
        <end position="355"/>
    </location>
</feature>
<dbReference type="EMBL" id="CP035758">
    <property type="protein sequence ID" value="QBD80251.1"/>
    <property type="molecule type" value="Genomic_DNA"/>
</dbReference>
<dbReference type="GO" id="GO:0022857">
    <property type="term" value="F:transmembrane transporter activity"/>
    <property type="evidence" value="ECO:0007669"/>
    <property type="project" value="InterPro"/>
</dbReference>
<comment type="similarity">
    <text evidence="2">Belongs to the major facilitator superfamily.</text>
</comment>
<dbReference type="Gene3D" id="1.20.1250.20">
    <property type="entry name" value="MFS general substrate transporter like domains"/>
    <property type="match status" value="2"/>
</dbReference>
<evidence type="ECO:0000256" key="5">
    <source>
        <dbReference type="ARBA" id="ARBA00022989"/>
    </source>
</evidence>
<evidence type="ECO:0000259" key="8">
    <source>
        <dbReference type="PROSITE" id="PS50850"/>
    </source>
</evidence>
<evidence type="ECO:0000256" key="1">
    <source>
        <dbReference type="ARBA" id="ARBA00004651"/>
    </source>
</evidence>
<evidence type="ECO:0000313" key="10">
    <source>
        <dbReference type="Proteomes" id="UP000290365"/>
    </source>
</evidence>
<gene>
    <name evidence="9" type="ORF">EPA93_31450</name>
</gene>
<keyword evidence="5 7" id="KW-1133">Transmembrane helix</keyword>
<feature type="transmembrane region" description="Helical" evidence="7">
    <location>
        <begin position="69"/>
        <end position="92"/>
    </location>
</feature>
<dbReference type="Pfam" id="PF07690">
    <property type="entry name" value="MFS_1"/>
    <property type="match status" value="1"/>
</dbReference>
<evidence type="ECO:0000256" key="6">
    <source>
        <dbReference type="ARBA" id="ARBA00023136"/>
    </source>
</evidence>
<feature type="transmembrane region" description="Helical" evidence="7">
    <location>
        <begin position="136"/>
        <end position="154"/>
    </location>
</feature>
<feature type="transmembrane region" description="Helical" evidence="7">
    <location>
        <begin position="390"/>
        <end position="413"/>
    </location>
</feature>
<feature type="transmembrane region" description="Helical" evidence="7">
    <location>
        <begin position="425"/>
        <end position="443"/>
    </location>
</feature>
<organism evidence="9 10">
    <name type="scientific">Ktedonosporobacter rubrisoli</name>
    <dbReference type="NCBI Taxonomy" id="2509675"/>
    <lineage>
        <taxon>Bacteria</taxon>
        <taxon>Bacillati</taxon>
        <taxon>Chloroflexota</taxon>
        <taxon>Ktedonobacteria</taxon>
        <taxon>Ktedonobacterales</taxon>
        <taxon>Ktedonosporobacteraceae</taxon>
        <taxon>Ktedonosporobacter</taxon>
    </lineage>
</organism>
<keyword evidence="4 7" id="KW-0812">Transmembrane</keyword>
<feature type="transmembrane region" description="Helical" evidence="7">
    <location>
        <begin position="104"/>
        <end position="124"/>
    </location>
</feature>
<evidence type="ECO:0000256" key="4">
    <source>
        <dbReference type="ARBA" id="ARBA00022692"/>
    </source>
</evidence>
<dbReference type="PANTHER" id="PTHR23514">
    <property type="entry name" value="BYPASS OF STOP CODON PROTEIN 6"/>
    <property type="match status" value="1"/>
</dbReference>
<proteinExistence type="inferred from homology"/>
<reference evidence="9 10" key="1">
    <citation type="submission" date="2019-01" db="EMBL/GenBank/DDBJ databases">
        <title>Ktedonosporobacter rubrisoli SCAWS-G2.</title>
        <authorList>
            <person name="Huang Y."/>
            <person name="Yan B."/>
        </authorList>
    </citation>
    <scope>NUCLEOTIDE SEQUENCE [LARGE SCALE GENOMIC DNA]</scope>
    <source>
        <strain evidence="9 10">SCAWS-G2</strain>
    </source>
</reference>
<sequence length="455" mass="49222">MATWGASTSLRHVQRTRFARALPALGHFLCLIGVRNRYRIFLSHRQRKDRMKALINEQQQATRPPTFRFHLALSFLAFIMIGANDGALGVLLPGMQNYYHVDKAIISLLFLCSTLGYFIASFNNGLLIEKLGKQRALMLGTAIFLGGTVVLSLAPPFALALGAFLLGGFGIAMLDAGLNSYVAELPNNTTKLNYLHFFYGIGAWLGPIVASGLLAAQLGWNSAYMAWCGFSFLVLLALGLVFKDHASTKDKTEKTGKDNLLLSTLKLRVVWVAALFLLIYVGAEVSLGNWGYSFLVEERHGSTLISGWVISGYWLGLSLGRLILGHLGAKIGNKNLIQLCLLGVVIGLLLIWLVPVEAASAIGICLTGFCLGPIFPTTIALMPSLVSGRVLATAIGFLASLGSMGAALFPWLAGNLAQYAGLWSLLPYVIILTIVMLGLWLLLQRRPDAEAPASL</sequence>
<feature type="transmembrane region" description="Helical" evidence="7">
    <location>
        <begin position="224"/>
        <end position="242"/>
    </location>
</feature>
<evidence type="ECO:0000256" key="7">
    <source>
        <dbReference type="SAM" id="Phobius"/>
    </source>
</evidence>
<protein>
    <submittedName>
        <fullName evidence="9">MFS transporter</fullName>
    </submittedName>
</protein>
<feature type="transmembrane region" description="Helical" evidence="7">
    <location>
        <begin position="263"/>
        <end position="283"/>
    </location>
</feature>
<dbReference type="AlphaFoldDB" id="A0A4V0YZM6"/>
<feature type="domain" description="Major facilitator superfamily (MFS) profile" evidence="8">
    <location>
        <begin position="70"/>
        <end position="450"/>
    </location>
</feature>
<dbReference type="GO" id="GO:0005886">
    <property type="term" value="C:plasma membrane"/>
    <property type="evidence" value="ECO:0007669"/>
    <property type="project" value="UniProtKB-SubCell"/>
</dbReference>
<evidence type="ECO:0000256" key="3">
    <source>
        <dbReference type="ARBA" id="ARBA00022448"/>
    </source>
</evidence>
<dbReference type="Proteomes" id="UP000290365">
    <property type="component" value="Chromosome"/>
</dbReference>
<dbReference type="PROSITE" id="PS50850">
    <property type="entry name" value="MFS"/>
    <property type="match status" value="1"/>
</dbReference>
<dbReference type="KEGG" id="kbs:EPA93_31450"/>
<dbReference type="OrthoDB" id="9795150at2"/>
<feature type="transmembrane region" description="Helical" evidence="7">
    <location>
        <begin position="160"/>
        <end position="182"/>
    </location>
</feature>
<evidence type="ECO:0000256" key="2">
    <source>
        <dbReference type="ARBA" id="ARBA00008335"/>
    </source>
</evidence>
<keyword evidence="10" id="KW-1185">Reference proteome</keyword>
<evidence type="ECO:0000313" key="9">
    <source>
        <dbReference type="EMBL" id="QBD80251.1"/>
    </source>
</evidence>
<comment type="subcellular location">
    <subcellularLocation>
        <location evidence="1">Cell membrane</location>
        <topology evidence="1">Multi-pass membrane protein</topology>
    </subcellularLocation>
</comment>
<keyword evidence="6 7" id="KW-0472">Membrane</keyword>
<dbReference type="InterPro" id="IPR036259">
    <property type="entry name" value="MFS_trans_sf"/>
</dbReference>
<dbReference type="InterPro" id="IPR011701">
    <property type="entry name" value="MFS"/>
</dbReference>
<dbReference type="PANTHER" id="PTHR23514:SF3">
    <property type="entry name" value="BYPASS OF STOP CODON PROTEIN 6"/>
    <property type="match status" value="1"/>
</dbReference>
<keyword evidence="3" id="KW-0813">Transport</keyword>
<dbReference type="FunFam" id="1.20.1250.20:FF:000286">
    <property type="entry name" value="MFS efflux transporter"/>
    <property type="match status" value="1"/>
</dbReference>
<name>A0A4V0YZM6_KTERU</name>
<accession>A0A4V0YZM6</accession>
<dbReference type="InterPro" id="IPR020846">
    <property type="entry name" value="MFS_dom"/>
</dbReference>
<feature type="transmembrane region" description="Helical" evidence="7">
    <location>
        <begin position="194"/>
        <end position="218"/>
    </location>
</feature>
<feature type="transmembrane region" description="Helical" evidence="7">
    <location>
        <begin position="303"/>
        <end position="324"/>
    </location>
</feature>